<evidence type="ECO:0000259" key="4">
    <source>
        <dbReference type="Pfam" id="PF00135"/>
    </source>
</evidence>
<comment type="similarity">
    <text evidence="1 3">Belongs to the type-B carboxylesterase/lipase family.</text>
</comment>
<sequence length="518" mass="56329">MHAVMISTTAELGRQVRTRDGQLRGQPRNESGVLVFKGIPYAAPPVGPLRWRAPQPPASWHGVRDTLVFGAGSLSSLENDPRPGPRSEDCLYLNVWTAAKETNEKRPVMVWIHGGGFQFGSSANPATDGSLLAAKGVVVVSFNYRLGIFGFLAHPDLDTQSPSGNYGLQDQLAALRWVKANIAAFGGDPDNVTLFGESAGAMAVGILMASPLARGLFHKAIGESGAFWDGRHGSLQSFDEARARGRAFTRRQGDASIAALRAMPAEQLNARAPWSFERDHVTAAFSPSIDRYVIPDVPARRFLRGEQMQIPLLAGWNSAEEFPFMSLSLPAQSAQAFRAAAEEIFGKARLAEFLKLYPADTDAQAKASAAALTGDMVVGEQCWQALRLHRASIRAPTYGYHFNYTSPYTPIASHVTEIPFVFGTLTPQRVIGSTTPPADADRALSQAMMSYWVNFAMRGNPNGPGLPAWPAYDETDVVQILGKTIEARRNPHAARFGFISSFRENGALPMRWREATTS</sequence>
<dbReference type="OrthoDB" id="9775851at2"/>
<comment type="caution">
    <text evidence="5">The sequence shown here is derived from an EMBL/GenBank/DDBJ whole genome shotgun (WGS) entry which is preliminary data.</text>
</comment>
<dbReference type="EC" id="3.1.1.-" evidence="3"/>
<dbReference type="RefSeq" id="WP_129275737.1">
    <property type="nucleotide sequence ID" value="NZ_MZXW01000054.1"/>
</dbReference>
<dbReference type="SUPFAM" id="SSF53474">
    <property type="entry name" value="alpha/beta-Hydrolases"/>
    <property type="match status" value="1"/>
</dbReference>
<dbReference type="AlphaFoldDB" id="A0A4Q1UII3"/>
<organism evidence="5 6">
    <name type="scientific">Bradyrhizobium betae</name>
    <dbReference type="NCBI Taxonomy" id="244734"/>
    <lineage>
        <taxon>Bacteria</taxon>
        <taxon>Pseudomonadati</taxon>
        <taxon>Pseudomonadota</taxon>
        <taxon>Alphaproteobacteria</taxon>
        <taxon>Hyphomicrobiales</taxon>
        <taxon>Nitrobacteraceae</taxon>
        <taxon>Bradyrhizobium</taxon>
    </lineage>
</organism>
<dbReference type="InterPro" id="IPR050309">
    <property type="entry name" value="Type-B_Carboxylest/Lipase"/>
</dbReference>
<evidence type="ECO:0000313" key="6">
    <source>
        <dbReference type="Proteomes" id="UP000290819"/>
    </source>
</evidence>
<evidence type="ECO:0000256" key="3">
    <source>
        <dbReference type="RuleBase" id="RU361235"/>
    </source>
</evidence>
<dbReference type="GO" id="GO:0016787">
    <property type="term" value="F:hydrolase activity"/>
    <property type="evidence" value="ECO:0007669"/>
    <property type="project" value="UniProtKB-KW"/>
</dbReference>
<reference evidence="5 6" key="1">
    <citation type="submission" date="2017-03" db="EMBL/GenBank/DDBJ databases">
        <authorList>
            <person name="Safronova V.I."/>
            <person name="Sazanova A.L."/>
            <person name="Chirak E.R."/>
        </authorList>
    </citation>
    <scope>NUCLEOTIDE SEQUENCE [LARGE SCALE GENOMIC DNA]</scope>
    <source>
        <strain evidence="5 6">Opo-243</strain>
    </source>
</reference>
<dbReference type="InterPro" id="IPR002018">
    <property type="entry name" value="CarbesteraseB"/>
</dbReference>
<gene>
    <name evidence="5" type="ORF">B5V03_38770</name>
</gene>
<dbReference type="Pfam" id="PF00135">
    <property type="entry name" value="COesterase"/>
    <property type="match status" value="1"/>
</dbReference>
<proteinExistence type="inferred from homology"/>
<dbReference type="EMBL" id="MZXW01000054">
    <property type="protein sequence ID" value="RXT34669.1"/>
    <property type="molecule type" value="Genomic_DNA"/>
</dbReference>
<accession>A0A4Q1UII3</accession>
<name>A0A4Q1UII3_9BRAD</name>
<evidence type="ECO:0000256" key="1">
    <source>
        <dbReference type="ARBA" id="ARBA00005964"/>
    </source>
</evidence>
<protein>
    <recommendedName>
        <fullName evidence="3">Carboxylic ester hydrolase</fullName>
        <ecNumber evidence="3">3.1.1.-</ecNumber>
    </recommendedName>
</protein>
<evidence type="ECO:0000313" key="5">
    <source>
        <dbReference type="EMBL" id="RXT34669.1"/>
    </source>
</evidence>
<keyword evidence="6" id="KW-1185">Reference proteome</keyword>
<dbReference type="InterPro" id="IPR019826">
    <property type="entry name" value="Carboxylesterase_B_AS"/>
</dbReference>
<keyword evidence="2 3" id="KW-0378">Hydrolase</keyword>
<dbReference type="Proteomes" id="UP000290819">
    <property type="component" value="Unassembled WGS sequence"/>
</dbReference>
<dbReference type="PANTHER" id="PTHR11559">
    <property type="entry name" value="CARBOXYLESTERASE"/>
    <property type="match status" value="1"/>
</dbReference>
<dbReference type="Gene3D" id="3.40.50.1820">
    <property type="entry name" value="alpha/beta hydrolase"/>
    <property type="match status" value="1"/>
</dbReference>
<evidence type="ECO:0000256" key="2">
    <source>
        <dbReference type="ARBA" id="ARBA00022801"/>
    </source>
</evidence>
<dbReference type="PROSITE" id="PS00122">
    <property type="entry name" value="CARBOXYLESTERASE_B_1"/>
    <property type="match status" value="1"/>
</dbReference>
<feature type="domain" description="Carboxylesterase type B" evidence="4">
    <location>
        <begin position="15"/>
        <end position="493"/>
    </location>
</feature>
<dbReference type="InterPro" id="IPR029058">
    <property type="entry name" value="AB_hydrolase_fold"/>
</dbReference>